<dbReference type="Pfam" id="PF13240">
    <property type="entry name" value="Zn_Ribbon_1"/>
    <property type="match status" value="1"/>
</dbReference>
<dbReference type="EMBL" id="CP048433">
    <property type="protein sequence ID" value="QIA33763.1"/>
    <property type="molecule type" value="Genomic_DNA"/>
</dbReference>
<organism evidence="2 3">
    <name type="scientific">Collinsella aerofaciens (strain ATCC 25986 / DSM 3979 / JCM 10188 / KCTC 3647 / NCTC 11838 / VPI 1003)</name>
    <dbReference type="NCBI Taxonomy" id="411903"/>
    <lineage>
        <taxon>Bacteria</taxon>
        <taxon>Bacillati</taxon>
        <taxon>Actinomycetota</taxon>
        <taxon>Coriobacteriia</taxon>
        <taxon>Coriobacteriales</taxon>
        <taxon>Coriobacteriaceae</taxon>
        <taxon>Collinsella</taxon>
    </lineage>
</organism>
<dbReference type="RefSeq" id="WP_082222924.1">
    <property type="nucleotide sequence ID" value="NZ_AAVN02000003.1"/>
</dbReference>
<protein>
    <submittedName>
        <fullName evidence="2">Zinc-ribbon domain-containing protein</fullName>
    </submittedName>
</protein>
<dbReference type="InterPro" id="IPR038587">
    <property type="entry name" value="Ribosomal_eL40_sf"/>
</dbReference>
<dbReference type="AlphaFoldDB" id="A0A858B2Z2"/>
<sequence length="42" mass="4392">MFCPACGTKNPDDARFCASCGKPLPQGGVPIVLSTGQCCFRD</sequence>
<dbReference type="InterPro" id="IPR026870">
    <property type="entry name" value="Zinc_ribbon_dom"/>
</dbReference>
<dbReference type="NCBIfam" id="NF045510">
    <property type="entry name" value="4Cys_prefix_kin"/>
    <property type="match status" value="1"/>
</dbReference>
<accession>A0A858B2Z2</accession>
<reference evidence="2 3" key="1">
    <citation type="submission" date="2020-01" db="EMBL/GenBank/DDBJ databases">
        <title>Complete genome sequence of Collinsella aerofaciens JCM 10188(T).</title>
        <authorList>
            <person name="Tourlousse D.M."/>
            <person name="Sakamoto M."/>
            <person name="Miura T."/>
            <person name="Narita K."/>
            <person name="Ohashi A."/>
            <person name="Uchino Y."/>
            <person name="Yamazoe A."/>
            <person name="Kameyama K."/>
            <person name="Terauchi J."/>
            <person name="Ohkuma M."/>
            <person name="Kawasaki H."/>
            <person name="Sekiguchi Y."/>
        </authorList>
    </citation>
    <scope>NUCLEOTIDE SEQUENCE [LARGE SCALE GENOMIC DNA]</scope>
    <source>
        <strain evidence="2 3">JCM 10188</strain>
    </source>
</reference>
<evidence type="ECO:0000313" key="2">
    <source>
        <dbReference type="EMBL" id="QIA33763.1"/>
    </source>
</evidence>
<dbReference type="GeneID" id="99971523"/>
<proteinExistence type="predicted"/>
<evidence type="ECO:0000313" key="3">
    <source>
        <dbReference type="Proteomes" id="UP000464211"/>
    </source>
</evidence>
<dbReference type="Proteomes" id="UP000464211">
    <property type="component" value="Chromosome"/>
</dbReference>
<gene>
    <name evidence="2" type="ORF">GXM19_05480</name>
</gene>
<name>A0A858B2Z2_COLAA</name>
<dbReference type="Gene3D" id="4.10.1060.50">
    <property type="match status" value="1"/>
</dbReference>
<evidence type="ECO:0000259" key="1">
    <source>
        <dbReference type="Pfam" id="PF13240"/>
    </source>
</evidence>
<feature type="domain" description="Zinc-ribbon" evidence="1">
    <location>
        <begin position="2"/>
        <end position="24"/>
    </location>
</feature>